<evidence type="ECO:0000256" key="3">
    <source>
        <dbReference type="ARBA" id="ARBA00022452"/>
    </source>
</evidence>
<sequence length="492" mass="52187">MIREGIVPRLPRTLASAVLALVLAACASTHGLRPTGHEIAPDSLQSQQSLAGAQLSPAAWPQQDWWHALGDAQLDALIAEALHDNPGLAVADARARLAQSEAQALDAARDPSVEASYAATGARLSEKEVGLVLPEVVGTFAWMQSAGIDFSWNLDLWGGQRAAWEAALGRSRAAEVDRRAARIQLSANVALAYIQLRQAFVLRDIAQRDVERSDHIAALTHTLVASGLGLPDSLLQARAEAGIAHQHLAAAAAAIDSARISLAVLLGKGPDRGLRIAPPAEPRPVSLAIPPDLTADLLGRRPDLVAARWRVEAAAQDIKAAKSQFMPNLNISAMAGFLALGDNVPLFQLPARTYSVGPALSLPLFDGKRLRAGLGARDALYDEAVASYNQTLVHAVNQVADLLSLSRSVQSQLQTQQDVLHNAQGAYDNAQIGYKAGLGTELNTLVARRMLLTAEQNEAVLQSRQAELAVRMVEALGGGFRDDAVQAASARQ</sequence>
<evidence type="ECO:0000256" key="5">
    <source>
        <dbReference type="ARBA" id="ARBA00022729"/>
    </source>
</evidence>
<feature type="signal peptide" evidence="10">
    <location>
        <begin position="1"/>
        <end position="27"/>
    </location>
</feature>
<protein>
    <submittedName>
        <fullName evidence="11">Efflux transporter outer membrane subunit</fullName>
    </submittedName>
</protein>
<keyword evidence="5 10" id="KW-0732">Signal</keyword>
<evidence type="ECO:0000313" key="11">
    <source>
        <dbReference type="EMBL" id="MEW9571860.1"/>
    </source>
</evidence>
<comment type="function">
    <text evidence="9">Could be involved in resistance to puromycin, acriflavine and tetraphenylarsonium chloride.</text>
</comment>
<evidence type="ECO:0000256" key="9">
    <source>
        <dbReference type="ARBA" id="ARBA00037313"/>
    </source>
</evidence>
<dbReference type="SUPFAM" id="SSF56954">
    <property type="entry name" value="Outer membrane efflux proteins (OEP)"/>
    <property type="match status" value="1"/>
</dbReference>
<dbReference type="Pfam" id="PF02321">
    <property type="entry name" value="OEP"/>
    <property type="match status" value="2"/>
</dbReference>
<comment type="caution">
    <text evidence="11">The sequence shown here is derived from an EMBL/GenBank/DDBJ whole genome shotgun (WGS) entry which is preliminary data.</text>
</comment>
<evidence type="ECO:0000256" key="1">
    <source>
        <dbReference type="ARBA" id="ARBA00004370"/>
    </source>
</evidence>
<name>A0ABV3QDG8_9GAMM</name>
<dbReference type="Gene3D" id="1.20.1600.10">
    <property type="entry name" value="Outer membrane efflux proteins (OEP)"/>
    <property type="match status" value="1"/>
</dbReference>
<dbReference type="PANTHER" id="PTHR30203">
    <property type="entry name" value="OUTER MEMBRANE CATION EFFLUX PROTEIN"/>
    <property type="match status" value="1"/>
</dbReference>
<feature type="chain" id="PRO_5044950696" evidence="10">
    <location>
        <begin position="28"/>
        <end position="492"/>
    </location>
</feature>
<dbReference type="InterPro" id="IPR010131">
    <property type="entry name" value="MdtP/NodT-like"/>
</dbReference>
<keyword evidence="12" id="KW-1185">Reference proteome</keyword>
<organism evidence="11 12">
    <name type="scientific">Rhodanobacter lycopersici</name>
    <dbReference type="NCBI Taxonomy" id="3162487"/>
    <lineage>
        <taxon>Bacteria</taxon>
        <taxon>Pseudomonadati</taxon>
        <taxon>Pseudomonadota</taxon>
        <taxon>Gammaproteobacteria</taxon>
        <taxon>Lysobacterales</taxon>
        <taxon>Rhodanobacteraceae</taxon>
        <taxon>Rhodanobacter</taxon>
    </lineage>
</organism>
<dbReference type="InterPro" id="IPR003423">
    <property type="entry name" value="OMP_efflux"/>
</dbReference>
<accession>A0ABV3QDG8</accession>
<dbReference type="Gene3D" id="2.20.200.10">
    <property type="entry name" value="Outer membrane efflux proteins (OEP)"/>
    <property type="match status" value="1"/>
</dbReference>
<keyword evidence="6 10" id="KW-0472">Membrane</keyword>
<dbReference type="PROSITE" id="PS51257">
    <property type="entry name" value="PROKAR_LIPOPROTEIN"/>
    <property type="match status" value="1"/>
</dbReference>
<dbReference type="Proteomes" id="UP001556220">
    <property type="component" value="Unassembled WGS sequence"/>
</dbReference>
<dbReference type="NCBIfam" id="TIGR01845">
    <property type="entry name" value="outer_NodT"/>
    <property type="match status" value="1"/>
</dbReference>
<evidence type="ECO:0000313" key="12">
    <source>
        <dbReference type="Proteomes" id="UP001556220"/>
    </source>
</evidence>
<evidence type="ECO:0000256" key="10">
    <source>
        <dbReference type="RuleBase" id="RU362097"/>
    </source>
</evidence>
<keyword evidence="3 10" id="KW-1134">Transmembrane beta strand</keyword>
<proteinExistence type="inferred from homology"/>
<evidence type="ECO:0000256" key="4">
    <source>
        <dbReference type="ARBA" id="ARBA00022692"/>
    </source>
</evidence>
<keyword evidence="7 10" id="KW-0564">Palmitate</keyword>
<comment type="subcellular location">
    <subcellularLocation>
        <location evidence="10">Cell outer membrane</location>
        <topology evidence="10">Lipid-anchor</topology>
    </subcellularLocation>
    <subcellularLocation>
        <location evidence="1">Membrane</location>
    </subcellularLocation>
</comment>
<evidence type="ECO:0000256" key="6">
    <source>
        <dbReference type="ARBA" id="ARBA00023136"/>
    </source>
</evidence>
<keyword evidence="8 10" id="KW-0449">Lipoprotein</keyword>
<evidence type="ECO:0000256" key="7">
    <source>
        <dbReference type="ARBA" id="ARBA00023139"/>
    </source>
</evidence>
<keyword evidence="4 10" id="KW-0812">Transmembrane</keyword>
<evidence type="ECO:0000256" key="8">
    <source>
        <dbReference type="ARBA" id="ARBA00023288"/>
    </source>
</evidence>
<comment type="similarity">
    <text evidence="2 10">Belongs to the outer membrane factor (OMF) (TC 1.B.17) family.</text>
</comment>
<gene>
    <name evidence="11" type="ORF">ABQJ54_08855</name>
</gene>
<dbReference type="RefSeq" id="WP_367853930.1">
    <property type="nucleotide sequence ID" value="NZ_JBFOHK010000002.1"/>
</dbReference>
<reference evidence="11 12" key="1">
    <citation type="submission" date="2024-06" db="EMBL/GenBank/DDBJ databases">
        <authorList>
            <person name="Woo H."/>
        </authorList>
    </citation>
    <scope>NUCLEOTIDE SEQUENCE [LARGE SCALE GENOMIC DNA]</scope>
    <source>
        <strain evidence="11 12">Si-c</strain>
    </source>
</reference>
<dbReference type="EMBL" id="JBFOHK010000002">
    <property type="protein sequence ID" value="MEW9571860.1"/>
    <property type="molecule type" value="Genomic_DNA"/>
</dbReference>
<dbReference type="PANTHER" id="PTHR30203:SF20">
    <property type="entry name" value="MULTIDRUG RESISTANCE OUTER MEMBRANE PROTEIN MDTP-RELATED"/>
    <property type="match status" value="1"/>
</dbReference>
<evidence type="ECO:0000256" key="2">
    <source>
        <dbReference type="ARBA" id="ARBA00007613"/>
    </source>
</evidence>